<feature type="compositionally biased region" description="Low complexity" evidence="1">
    <location>
        <begin position="250"/>
        <end position="262"/>
    </location>
</feature>
<feature type="transmembrane region" description="Helical" evidence="2">
    <location>
        <begin position="465"/>
        <end position="488"/>
    </location>
</feature>
<accession>A0A813DNZ9</accession>
<keyword evidence="2" id="KW-0812">Transmembrane</keyword>
<dbReference type="Proteomes" id="UP000654075">
    <property type="component" value="Unassembled WGS sequence"/>
</dbReference>
<sequence>MSQTAAAGMSGTGGGGAAYALRALRRAAQLHTARRAAVAATAPAGAAGAGSKSVRSYGGTGGAGGGGGGGGCSQPEPSLTQPLSQPLETVPAWELLGSQQKHFAEGSQGGGDPWGATLSTQTPSNLAPSGNLSKSSLEASQPASQGFSQPLWPSSQPGMSQPVWPSSQQEHWRQQQHQHQHHQPQQPMHHQQQWSSSQPLPSSQPPQTEHFMQQPWLQQQQLQHSVKPPQKDFGYPQQQQPQQHPRRVAEAAAALAAALAGSVGTGAASGDGKRRRLRHKVPPPVCEAPAAVDMSPSADSGSESPSQREEPDLRRRKRRSSVQPQRGAAAGAERVSKEVSALRRVASDVSKKALAKLTQELSLIDEERDARRAGCRQAAKEVLSLLEDHRRACEESGAALVGAVRAADAAIAAAASLERLRASATQRSGSGGMAAICAGRPPGSLPVPSTSSIPPTASANSRFPWFSAAAGAVGAAAGAIAGSTSWVTQSNTRRLRRRIDGVELPGVIRGN</sequence>
<evidence type="ECO:0000256" key="1">
    <source>
        <dbReference type="SAM" id="MobiDB-lite"/>
    </source>
</evidence>
<protein>
    <submittedName>
        <fullName evidence="3">Uncharacterized protein</fullName>
    </submittedName>
</protein>
<feature type="compositionally biased region" description="Polar residues" evidence="1">
    <location>
        <begin position="117"/>
        <end position="159"/>
    </location>
</feature>
<name>A0A813DNZ9_POLGL</name>
<feature type="compositionally biased region" description="Gly residues" evidence="1">
    <location>
        <begin position="58"/>
        <end position="72"/>
    </location>
</feature>
<feature type="compositionally biased region" description="Low complexity" evidence="1">
    <location>
        <begin position="183"/>
        <end position="223"/>
    </location>
</feature>
<dbReference type="EMBL" id="CAJNNV010003320">
    <property type="protein sequence ID" value="CAE8588779.1"/>
    <property type="molecule type" value="Genomic_DNA"/>
</dbReference>
<evidence type="ECO:0000313" key="4">
    <source>
        <dbReference type="Proteomes" id="UP000654075"/>
    </source>
</evidence>
<dbReference type="AlphaFoldDB" id="A0A813DNZ9"/>
<keyword evidence="4" id="KW-1185">Reference proteome</keyword>
<comment type="caution">
    <text evidence="3">The sequence shown here is derived from an EMBL/GenBank/DDBJ whole genome shotgun (WGS) entry which is preliminary data.</text>
</comment>
<evidence type="ECO:0000256" key="2">
    <source>
        <dbReference type="SAM" id="Phobius"/>
    </source>
</evidence>
<reference evidence="3" key="1">
    <citation type="submission" date="2021-02" db="EMBL/GenBank/DDBJ databases">
        <authorList>
            <person name="Dougan E. K."/>
            <person name="Rhodes N."/>
            <person name="Thang M."/>
            <person name="Chan C."/>
        </authorList>
    </citation>
    <scope>NUCLEOTIDE SEQUENCE</scope>
</reference>
<organism evidence="3 4">
    <name type="scientific">Polarella glacialis</name>
    <name type="common">Dinoflagellate</name>
    <dbReference type="NCBI Taxonomy" id="89957"/>
    <lineage>
        <taxon>Eukaryota</taxon>
        <taxon>Sar</taxon>
        <taxon>Alveolata</taxon>
        <taxon>Dinophyceae</taxon>
        <taxon>Suessiales</taxon>
        <taxon>Suessiaceae</taxon>
        <taxon>Polarella</taxon>
    </lineage>
</organism>
<evidence type="ECO:0000313" key="3">
    <source>
        <dbReference type="EMBL" id="CAE8588779.1"/>
    </source>
</evidence>
<proteinExistence type="predicted"/>
<keyword evidence="2" id="KW-1133">Transmembrane helix</keyword>
<feature type="compositionally biased region" description="Low complexity" evidence="1">
    <location>
        <begin position="287"/>
        <end position="305"/>
    </location>
</feature>
<feature type="region of interest" description="Disordered" evidence="1">
    <location>
        <begin position="33"/>
        <end position="337"/>
    </location>
</feature>
<gene>
    <name evidence="3" type="ORF">PGLA1383_LOCUS7564</name>
</gene>
<feature type="compositionally biased region" description="Low complexity" evidence="1">
    <location>
        <begin position="33"/>
        <end position="50"/>
    </location>
</feature>
<keyword evidence="2" id="KW-0472">Membrane</keyword>
<feature type="compositionally biased region" description="Polar residues" evidence="1">
    <location>
        <begin position="75"/>
        <end position="87"/>
    </location>
</feature>